<dbReference type="AlphaFoldDB" id="A0AAU9RHF2"/>
<reference evidence="4 5" key="1">
    <citation type="submission" date="2022-03" db="EMBL/GenBank/DDBJ databases">
        <authorList>
            <person name="Nunn A."/>
            <person name="Chopra R."/>
            <person name="Nunn A."/>
            <person name="Contreras Garrido A."/>
        </authorList>
    </citation>
    <scope>NUCLEOTIDE SEQUENCE [LARGE SCALE GENOMIC DNA]</scope>
</reference>
<dbReference type="GO" id="GO:0007166">
    <property type="term" value="P:cell surface receptor signaling pathway"/>
    <property type="evidence" value="ECO:0007669"/>
    <property type="project" value="InterPro"/>
</dbReference>
<dbReference type="GO" id="GO:0005524">
    <property type="term" value="F:ATP binding"/>
    <property type="evidence" value="ECO:0007669"/>
    <property type="project" value="UniProtKB-KW"/>
</dbReference>
<dbReference type="Proteomes" id="UP000836841">
    <property type="component" value="Unassembled WGS sequence"/>
</dbReference>
<accession>A0AAU9RHF2</accession>
<dbReference type="InterPro" id="IPR011009">
    <property type="entry name" value="Kinase-like_dom_sf"/>
</dbReference>
<name>A0AAU9RHF2_THLAR</name>
<dbReference type="EMBL" id="CAJVSB020000222">
    <property type="protein sequence ID" value="CAH2042911.1"/>
    <property type="molecule type" value="Genomic_DNA"/>
</dbReference>
<comment type="caution">
    <text evidence="4">The sequence shown here is derived from an EMBL/GenBank/DDBJ whole genome shotgun (WGS) entry which is preliminary data.</text>
</comment>
<keyword evidence="1" id="KW-0547">Nucleotide-binding</keyword>
<evidence type="ECO:0000259" key="3">
    <source>
        <dbReference type="PROSITE" id="PS50011"/>
    </source>
</evidence>
<dbReference type="Gene3D" id="1.10.510.10">
    <property type="entry name" value="Transferase(Phosphotransferase) domain 1"/>
    <property type="match status" value="1"/>
</dbReference>
<dbReference type="GO" id="GO:0004674">
    <property type="term" value="F:protein serine/threonine kinase activity"/>
    <property type="evidence" value="ECO:0007669"/>
    <property type="project" value="TreeGrafter"/>
</dbReference>
<dbReference type="PANTHER" id="PTHR27005">
    <property type="entry name" value="WALL-ASSOCIATED RECEPTOR KINASE-LIKE 21"/>
    <property type="match status" value="1"/>
</dbReference>
<keyword evidence="5" id="KW-1185">Reference proteome</keyword>
<proteinExistence type="predicted"/>
<sequence length="101" mass="11584">MMLDGRIVGIKKSKVVDSSQVKQFINEVAILSQINHRNVVNLLGYYVEIEVPILVYDFIQNGTLFHHIHRHHHDQDNESSLSWDNRLQIASEVTGHSPPCI</sequence>
<protein>
    <recommendedName>
        <fullName evidence="3">Protein kinase domain-containing protein</fullName>
    </recommendedName>
</protein>
<dbReference type="GO" id="GO:0005886">
    <property type="term" value="C:plasma membrane"/>
    <property type="evidence" value="ECO:0007669"/>
    <property type="project" value="TreeGrafter"/>
</dbReference>
<dbReference type="PROSITE" id="PS50011">
    <property type="entry name" value="PROTEIN_KINASE_DOM"/>
    <property type="match status" value="1"/>
</dbReference>
<evidence type="ECO:0000256" key="2">
    <source>
        <dbReference type="ARBA" id="ARBA00022840"/>
    </source>
</evidence>
<feature type="domain" description="Protein kinase" evidence="3">
    <location>
        <begin position="1"/>
        <end position="101"/>
    </location>
</feature>
<dbReference type="FunFam" id="3.30.200.20:FF:001332">
    <property type="entry name" value="Wall-associated receptor kinase-like 10"/>
    <property type="match status" value="1"/>
</dbReference>
<keyword evidence="2" id="KW-0067">ATP-binding</keyword>
<dbReference type="InterPro" id="IPR000719">
    <property type="entry name" value="Prot_kinase_dom"/>
</dbReference>
<organism evidence="4 5">
    <name type="scientific">Thlaspi arvense</name>
    <name type="common">Field penny-cress</name>
    <dbReference type="NCBI Taxonomy" id="13288"/>
    <lineage>
        <taxon>Eukaryota</taxon>
        <taxon>Viridiplantae</taxon>
        <taxon>Streptophyta</taxon>
        <taxon>Embryophyta</taxon>
        <taxon>Tracheophyta</taxon>
        <taxon>Spermatophyta</taxon>
        <taxon>Magnoliopsida</taxon>
        <taxon>eudicotyledons</taxon>
        <taxon>Gunneridae</taxon>
        <taxon>Pentapetalae</taxon>
        <taxon>rosids</taxon>
        <taxon>malvids</taxon>
        <taxon>Brassicales</taxon>
        <taxon>Brassicaceae</taxon>
        <taxon>Thlaspideae</taxon>
        <taxon>Thlaspi</taxon>
    </lineage>
</organism>
<dbReference type="SUPFAM" id="SSF56112">
    <property type="entry name" value="Protein kinase-like (PK-like)"/>
    <property type="match status" value="1"/>
</dbReference>
<evidence type="ECO:0000313" key="4">
    <source>
        <dbReference type="EMBL" id="CAH2042911.1"/>
    </source>
</evidence>
<evidence type="ECO:0000256" key="1">
    <source>
        <dbReference type="ARBA" id="ARBA00022741"/>
    </source>
</evidence>
<gene>
    <name evidence="4" type="ORF">TAV2_LOCUS4886</name>
</gene>
<dbReference type="PANTHER" id="PTHR27005:SF515">
    <property type="entry name" value="WALL-ASSOCIATED RECEPTOR KINASE-LIKE 10-RELATED"/>
    <property type="match status" value="1"/>
</dbReference>
<dbReference type="InterPro" id="IPR001245">
    <property type="entry name" value="Ser-Thr/Tyr_kinase_cat_dom"/>
</dbReference>
<dbReference type="Pfam" id="PF07714">
    <property type="entry name" value="PK_Tyr_Ser-Thr"/>
    <property type="match status" value="1"/>
</dbReference>
<dbReference type="InterPro" id="IPR045274">
    <property type="entry name" value="WAK-like"/>
</dbReference>
<evidence type="ECO:0000313" key="5">
    <source>
        <dbReference type="Proteomes" id="UP000836841"/>
    </source>
</evidence>